<organism evidence="18 19">
    <name type="scientific">Paraburkholderia megapolitana</name>
    <dbReference type="NCBI Taxonomy" id="420953"/>
    <lineage>
        <taxon>Bacteria</taxon>
        <taxon>Pseudomonadati</taxon>
        <taxon>Pseudomonadota</taxon>
        <taxon>Betaproteobacteria</taxon>
        <taxon>Burkholderiales</taxon>
        <taxon>Burkholderiaceae</taxon>
        <taxon>Paraburkholderia</taxon>
    </lineage>
</organism>
<dbReference type="PROSITE" id="PS50893">
    <property type="entry name" value="ABC_TRANSPORTER_2"/>
    <property type="match status" value="1"/>
</dbReference>
<accession>A0A1I3RAN3</accession>
<dbReference type="EMBL" id="FOQU01000007">
    <property type="protein sequence ID" value="SFJ42431.1"/>
    <property type="molecule type" value="Genomic_DNA"/>
</dbReference>
<feature type="transmembrane region" description="Helical" evidence="14">
    <location>
        <begin position="366"/>
        <end position="384"/>
    </location>
</feature>
<evidence type="ECO:0000256" key="14">
    <source>
        <dbReference type="SAM" id="Phobius"/>
    </source>
</evidence>
<keyword evidence="4" id="KW-0997">Cell inner membrane</keyword>
<dbReference type="InterPro" id="IPR005074">
    <property type="entry name" value="Peptidase_C39"/>
</dbReference>
<keyword evidence="19" id="KW-1185">Reference proteome</keyword>
<feature type="domain" description="ABC transmembrane type-1" evidence="16">
    <location>
        <begin position="140"/>
        <end position="419"/>
    </location>
</feature>
<dbReference type="GO" id="GO:0140359">
    <property type="term" value="F:ABC-type transporter activity"/>
    <property type="evidence" value="ECO:0007669"/>
    <property type="project" value="InterPro"/>
</dbReference>
<dbReference type="PROSITE" id="PS50990">
    <property type="entry name" value="PEPTIDASE_C39"/>
    <property type="match status" value="1"/>
</dbReference>
<dbReference type="GO" id="GO:0005524">
    <property type="term" value="F:ATP binding"/>
    <property type="evidence" value="ECO:0007669"/>
    <property type="project" value="UniProtKB-KW"/>
</dbReference>
<keyword evidence="10 14" id="KW-0472">Membrane</keyword>
<dbReference type="Pfam" id="PF00005">
    <property type="entry name" value="ABC_tran"/>
    <property type="match status" value="1"/>
</dbReference>
<dbReference type="Gene3D" id="3.40.50.300">
    <property type="entry name" value="P-loop containing nucleotide triphosphate hydrolases"/>
    <property type="match status" value="1"/>
</dbReference>
<evidence type="ECO:0000256" key="1">
    <source>
        <dbReference type="ARBA" id="ARBA00004651"/>
    </source>
</evidence>
<dbReference type="SMART" id="SM00382">
    <property type="entry name" value="AAA"/>
    <property type="match status" value="1"/>
</dbReference>
<proteinExistence type="inferred from homology"/>
<comment type="function">
    <text evidence="11">Involved in the export of calmodulin-sensitive adenylate cyclase-hemolysin (cyclolysin).</text>
</comment>
<evidence type="ECO:0000256" key="7">
    <source>
        <dbReference type="ARBA" id="ARBA00022741"/>
    </source>
</evidence>
<dbReference type="SUPFAM" id="SSF52540">
    <property type="entry name" value="P-loop containing nucleoside triphosphate hydrolases"/>
    <property type="match status" value="1"/>
</dbReference>
<dbReference type="CDD" id="cd18588">
    <property type="entry name" value="ABC_6TM_CyaB_HlyB_like"/>
    <property type="match status" value="1"/>
</dbReference>
<evidence type="ECO:0000256" key="5">
    <source>
        <dbReference type="ARBA" id="ARBA00022692"/>
    </source>
</evidence>
<dbReference type="Proteomes" id="UP000199548">
    <property type="component" value="Unassembled WGS sequence"/>
</dbReference>
<evidence type="ECO:0000256" key="11">
    <source>
        <dbReference type="ARBA" id="ARBA00055355"/>
    </source>
</evidence>
<dbReference type="Gene3D" id="1.20.1560.10">
    <property type="entry name" value="ABC transporter type 1, transmembrane domain"/>
    <property type="match status" value="1"/>
</dbReference>
<reference evidence="18 19" key="1">
    <citation type="submission" date="2016-10" db="EMBL/GenBank/DDBJ databases">
        <authorList>
            <person name="de Groot N.N."/>
        </authorList>
    </citation>
    <scope>NUCLEOTIDE SEQUENCE [LARGE SCALE GENOMIC DNA]</scope>
    <source>
        <strain evidence="18 19">LMG 23650</strain>
    </source>
</reference>
<feature type="transmembrane region" description="Helical" evidence="14">
    <location>
        <begin position="136"/>
        <end position="158"/>
    </location>
</feature>
<dbReference type="GO" id="GO:0016887">
    <property type="term" value="F:ATP hydrolysis activity"/>
    <property type="evidence" value="ECO:0007669"/>
    <property type="project" value="InterPro"/>
</dbReference>
<evidence type="ECO:0000259" key="16">
    <source>
        <dbReference type="PROSITE" id="PS50929"/>
    </source>
</evidence>
<name>A0A1I3RAN3_9BURK</name>
<dbReference type="GO" id="GO:0006508">
    <property type="term" value="P:proteolysis"/>
    <property type="evidence" value="ECO:0007669"/>
    <property type="project" value="InterPro"/>
</dbReference>
<feature type="transmembrane region" description="Helical" evidence="14">
    <location>
        <begin position="247"/>
        <end position="268"/>
    </location>
</feature>
<dbReference type="InterPro" id="IPR003593">
    <property type="entry name" value="AAA+_ATPase"/>
</dbReference>
<evidence type="ECO:0000313" key="18">
    <source>
        <dbReference type="EMBL" id="SFJ42431.1"/>
    </source>
</evidence>
<evidence type="ECO:0000313" key="19">
    <source>
        <dbReference type="Proteomes" id="UP000199548"/>
    </source>
</evidence>
<keyword evidence="3" id="KW-1003">Cell membrane</keyword>
<dbReference type="InterPro" id="IPR003439">
    <property type="entry name" value="ABC_transporter-like_ATP-bd"/>
</dbReference>
<dbReference type="PANTHER" id="PTHR24221:SF647">
    <property type="entry name" value="BLL6336 PROTEIN"/>
    <property type="match status" value="1"/>
</dbReference>
<keyword evidence="6" id="KW-0204">Cytolysis</keyword>
<comment type="similarity">
    <text evidence="12">Belongs to the ABC transporter superfamily. Cyclolysin exporter (TC 3.A.1.109.2) family.</text>
</comment>
<evidence type="ECO:0000256" key="9">
    <source>
        <dbReference type="ARBA" id="ARBA00022989"/>
    </source>
</evidence>
<evidence type="ECO:0000256" key="4">
    <source>
        <dbReference type="ARBA" id="ARBA00022519"/>
    </source>
</evidence>
<dbReference type="Pfam" id="PF03412">
    <property type="entry name" value="Peptidase_C39"/>
    <property type="match status" value="1"/>
</dbReference>
<dbReference type="Pfam" id="PF00664">
    <property type="entry name" value="ABC_membrane"/>
    <property type="match status" value="1"/>
</dbReference>
<dbReference type="NCBIfam" id="TIGR01846">
    <property type="entry name" value="type_I_sec_HlyB"/>
    <property type="match status" value="1"/>
</dbReference>
<dbReference type="InterPro" id="IPR036640">
    <property type="entry name" value="ABC1_TM_sf"/>
</dbReference>
<sequence>MIARLHGIATDQQQLRHTAGNGGQPFDEKQLMLSARSIGLKARSVRVATERLKTTPMPALVLARNGEHFLLAACDGIKALTMAPGDRAPIARTPAEVIDACDGRMLLFASRASLSGELARFDFSWFIPAIVKYRRLLLEVVGVSFLLQIFGLVSPLMSQVVMDKVITNRAYSTLNVVAVALFISATFEILLTGLRNYVFAHTTNRIDVELGARLFRHLLTLPLGYFEARRVGDSVARVRELENIRSFLTGQALTAVLDLVFSIVFLGVMCLYSVWLTLIVALSLPVYAAISIGINPAFRQRLNDKFARGADNQSFLVEAVSGVQTVKSMAIEPQFVRRWENQLAAYVSASFGVSSLGNIGQQLIQYVGKLVTLLLLFLGAKLVIDGKLTVGQFVAFNMMSQRVAGPVLRLAQLWQDFQQTGISMRRLGDILNSRTELPQSRQALPAVRGDVSFDNVRFRYRVDGQYIIKGVSLEIKAGQTIGIVGRSGSGKSTLTKLLQRLYVPEDGKVRIDGIDLALADPAWLRRQIGVVLQENLLFNRSIRDNIAVTDSGLPLDAVIHAAKLAGAHEFILELPEGYDTVVGEHGSSLSGGQRQRIAIARALVSNPRILIFDEATSALDFETERIIQNNMRAICANRTVLIIAHRLTAVRHADLIVAMDKGEIVESGTHQTLLAKNGYYARLTSLQNG</sequence>
<dbReference type="InterPro" id="IPR039421">
    <property type="entry name" value="Type_1_exporter"/>
</dbReference>
<feature type="domain" description="ABC transporter" evidence="15">
    <location>
        <begin position="451"/>
        <end position="686"/>
    </location>
</feature>
<dbReference type="InterPro" id="IPR010132">
    <property type="entry name" value="ATPase_T1SS_HlyB"/>
</dbReference>
<dbReference type="SUPFAM" id="SSF90123">
    <property type="entry name" value="ABC transporter transmembrane region"/>
    <property type="match status" value="1"/>
</dbReference>
<dbReference type="GO" id="GO:0034040">
    <property type="term" value="F:ATPase-coupled lipid transmembrane transporter activity"/>
    <property type="evidence" value="ECO:0007669"/>
    <property type="project" value="TreeGrafter"/>
</dbReference>
<feature type="transmembrane region" description="Helical" evidence="14">
    <location>
        <begin position="274"/>
        <end position="298"/>
    </location>
</feature>
<dbReference type="AlphaFoldDB" id="A0A1I3RAN3"/>
<dbReference type="GO" id="GO:0030256">
    <property type="term" value="C:type I protein secretion system complex"/>
    <property type="evidence" value="ECO:0007669"/>
    <property type="project" value="InterPro"/>
</dbReference>
<dbReference type="GO" id="GO:0031640">
    <property type="term" value="P:killing of cells of another organism"/>
    <property type="evidence" value="ECO:0007669"/>
    <property type="project" value="UniProtKB-KW"/>
</dbReference>
<dbReference type="STRING" id="420953.SAMN05192543_10790"/>
<evidence type="ECO:0000259" key="15">
    <source>
        <dbReference type="PROSITE" id="PS50893"/>
    </source>
</evidence>
<dbReference type="Gene3D" id="3.90.70.10">
    <property type="entry name" value="Cysteine proteinases"/>
    <property type="match status" value="1"/>
</dbReference>
<comment type="subcellular location">
    <subcellularLocation>
        <location evidence="1">Cell membrane</location>
        <topology evidence="1">Multi-pass membrane protein</topology>
    </subcellularLocation>
</comment>
<keyword evidence="2" id="KW-0813">Transport</keyword>
<evidence type="ECO:0000256" key="8">
    <source>
        <dbReference type="ARBA" id="ARBA00022840"/>
    </source>
</evidence>
<gene>
    <name evidence="18" type="ORF">SAMN05192543_10790</name>
</gene>
<dbReference type="FunFam" id="3.40.50.300:FF:000299">
    <property type="entry name" value="ABC transporter ATP-binding protein/permease"/>
    <property type="match status" value="1"/>
</dbReference>
<feature type="domain" description="Peptidase C39" evidence="17">
    <location>
        <begin position="1"/>
        <end position="108"/>
    </location>
</feature>
<feature type="transmembrane region" description="Helical" evidence="14">
    <location>
        <begin position="170"/>
        <end position="191"/>
    </location>
</feature>
<dbReference type="InterPro" id="IPR011527">
    <property type="entry name" value="ABC1_TM_dom"/>
</dbReference>
<dbReference type="GO" id="GO:0030253">
    <property type="term" value="P:protein secretion by the type I secretion system"/>
    <property type="evidence" value="ECO:0007669"/>
    <property type="project" value="InterPro"/>
</dbReference>
<dbReference type="PROSITE" id="PS00211">
    <property type="entry name" value="ABC_TRANSPORTER_1"/>
    <property type="match status" value="1"/>
</dbReference>
<evidence type="ECO:0000259" key="17">
    <source>
        <dbReference type="PROSITE" id="PS50990"/>
    </source>
</evidence>
<keyword evidence="7" id="KW-0547">Nucleotide-binding</keyword>
<keyword evidence="6" id="KW-0354">Hemolysis</keyword>
<dbReference type="InterPro" id="IPR017871">
    <property type="entry name" value="ABC_transporter-like_CS"/>
</dbReference>
<evidence type="ECO:0000256" key="12">
    <source>
        <dbReference type="ARBA" id="ARBA00061173"/>
    </source>
</evidence>
<keyword evidence="5 14" id="KW-0812">Transmembrane</keyword>
<dbReference type="InterPro" id="IPR027417">
    <property type="entry name" value="P-loop_NTPase"/>
</dbReference>
<dbReference type="GO" id="GO:0008233">
    <property type="term" value="F:peptidase activity"/>
    <property type="evidence" value="ECO:0007669"/>
    <property type="project" value="InterPro"/>
</dbReference>
<dbReference type="FunFam" id="1.20.1560.10:FF:000056">
    <property type="entry name" value="Alpha-hemolysin translocation ATP-binding protein HlyB"/>
    <property type="match status" value="1"/>
</dbReference>
<evidence type="ECO:0000256" key="2">
    <source>
        <dbReference type="ARBA" id="ARBA00022448"/>
    </source>
</evidence>
<dbReference type="GO" id="GO:0005886">
    <property type="term" value="C:plasma membrane"/>
    <property type="evidence" value="ECO:0007669"/>
    <property type="project" value="UniProtKB-SubCell"/>
</dbReference>
<evidence type="ECO:0000256" key="3">
    <source>
        <dbReference type="ARBA" id="ARBA00022475"/>
    </source>
</evidence>
<evidence type="ECO:0000256" key="6">
    <source>
        <dbReference type="ARBA" id="ARBA00022735"/>
    </source>
</evidence>
<evidence type="ECO:0000256" key="10">
    <source>
        <dbReference type="ARBA" id="ARBA00023136"/>
    </source>
</evidence>
<dbReference type="PROSITE" id="PS50929">
    <property type="entry name" value="ABC_TM1F"/>
    <property type="match status" value="1"/>
</dbReference>
<dbReference type="PANTHER" id="PTHR24221">
    <property type="entry name" value="ATP-BINDING CASSETTE SUB-FAMILY B"/>
    <property type="match status" value="1"/>
</dbReference>
<protein>
    <recommendedName>
        <fullName evidence="13">Cyclolysin secretion/processing ATP-binding protein CyaB</fullName>
    </recommendedName>
</protein>
<evidence type="ECO:0000256" key="13">
    <source>
        <dbReference type="ARBA" id="ARBA00072252"/>
    </source>
</evidence>
<keyword evidence="8 18" id="KW-0067">ATP-binding</keyword>
<keyword evidence="9 14" id="KW-1133">Transmembrane helix</keyword>
<dbReference type="RefSeq" id="WP_091016850.1">
    <property type="nucleotide sequence ID" value="NZ_CP041745.1"/>
</dbReference>
<dbReference type="OrthoDB" id="8554730at2"/>